<proteinExistence type="predicted"/>
<gene>
    <name evidence="1" type="ORF">NQ176_g917</name>
</gene>
<keyword evidence="2" id="KW-1185">Reference proteome</keyword>
<protein>
    <submittedName>
        <fullName evidence="1">Uncharacterized protein</fullName>
    </submittedName>
</protein>
<accession>A0ACC1NVI2</accession>
<evidence type="ECO:0000313" key="1">
    <source>
        <dbReference type="EMBL" id="KAJ2983143.1"/>
    </source>
</evidence>
<reference evidence="1" key="1">
    <citation type="submission" date="2022-08" db="EMBL/GenBank/DDBJ databases">
        <title>Genome Sequence of Lecanicillium fungicola.</title>
        <authorList>
            <person name="Buettner E."/>
        </authorList>
    </citation>
    <scope>NUCLEOTIDE SEQUENCE</scope>
    <source>
        <strain evidence="1">Babe33</strain>
    </source>
</reference>
<name>A0ACC1NVI2_9HYPO</name>
<comment type="caution">
    <text evidence="1">The sequence shown here is derived from an EMBL/GenBank/DDBJ whole genome shotgun (WGS) entry which is preliminary data.</text>
</comment>
<evidence type="ECO:0000313" key="2">
    <source>
        <dbReference type="Proteomes" id="UP001143910"/>
    </source>
</evidence>
<dbReference type="EMBL" id="JANJQO010000042">
    <property type="protein sequence ID" value="KAJ2983143.1"/>
    <property type="molecule type" value="Genomic_DNA"/>
</dbReference>
<organism evidence="1 2">
    <name type="scientific">Zarea fungicola</name>
    <dbReference type="NCBI Taxonomy" id="93591"/>
    <lineage>
        <taxon>Eukaryota</taxon>
        <taxon>Fungi</taxon>
        <taxon>Dikarya</taxon>
        <taxon>Ascomycota</taxon>
        <taxon>Pezizomycotina</taxon>
        <taxon>Sordariomycetes</taxon>
        <taxon>Hypocreomycetidae</taxon>
        <taxon>Hypocreales</taxon>
        <taxon>Cordycipitaceae</taxon>
        <taxon>Zarea</taxon>
    </lineage>
</organism>
<dbReference type="Proteomes" id="UP001143910">
    <property type="component" value="Unassembled WGS sequence"/>
</dbReference>
<sequence>MKAFGITMVAANMLAAASGAAVSPVALGNVQFGAAQCGNGNEHNISPDDCAAAVSTILATHCENGLCTLPAADPQSSASGITQTIGACEVFIEVFVGGKPATFQESSVQAAFPKFVSKCTDPSNKHGFGNPILRSTDGRLTLLFSNGVSGGSPGRI</sequence>